<dbReference type="Proteomes" id="UP000077134">
    <property type="component" value="Unassembled WGS sequence"/>
</dbReference>
<dbReference type="Pfam" id="PF01814">
    <property type="entry name" value="Hemerythrin"/>
    <property type="match status" value="1"/>
</dbReference>
<evidence type="ECO:0000256" key="1">
    <source>
        <dbReference type="ARBA" id="ARBA00004496"/>
    </source>
</evidence>
<evidence type="ECO:0000256" key="4">
    <source>
        <dbReference type="ARBA" id="ARBA00023004"/>
    </source>
</evidence>
<dbReference type="EMBL" id="LSFN01000014">
    <property type="protein sequence ID" value="OAB74348.1"/>
    <property type="molecule type" value="Genomic_DNA"/>
</dbReference>
<dbReference type="STRING" id="1763538.LPB68_04225"/>
<feature type="domain" description="Hemerythrin-like" evidence="5">
    <location>
        <begin position="91"/>
        <end position="236"/>
    </location>
</feature>
<dbReference type="OrthoDB" id="9797132at2"/>
<keyword evidence="7" id="KW-1185">Reference proteome</keyword>
<organism evidence="6 7">
    <name type="scientific">Paenibacillus crassostreae</name>
    <dbReference type="NCBI Taxonomy" id="1763538"/>
    <lineage>
        <taxon>Bacteria</taxon>
        <taxon>Bacillati</taxon>
        <taxon>Bacillota</taxon>
        <taxon>Bacilli</taxon>
        <taxon>Bacillales</taxon>
        <taxon>Paenibacillaceae</taxon>
        <taxon>Paenibacillus</taxon>
    </lineage>
</organism>
<gene>
    <name evidence="6" type="ORF">PNBC_09735</name>
</gene>
<evidence type="ECO:0000259" key="5">
    <source>
        <dbReference type="Pfam" id="PF01814"/>
    </source>
</evidence>
<name>A0A167DGP8_9BACL</name>
<dbReference type="RefSeq" id="WP_068657583.1">
    <property type="nucleotide sequence ID" value="NZ_CP017770.1"/>
</dbReference>
<comment type="caution">
    <text evidence="6">The sequence shown here is derived from an EMBL/GenBank/DDBJ whole genome shotgun (WGS) entry which is preliminary data.</text>
</comment>
<keyword evidence="3" id="KW-0479">Metal-binding</keyword>
<evidence type="ECO:0000256" key="2">
    <source>
        <dbReference type="ARBA" id="ARBA00022490"/>
    </source>
</evidence>
<evidence type="ECO:0000256" key="3">
    <source>
        <dbReference type="ARBA" id="ARBA00022723"/>
    </source>
</evidence>
<evidence type="ECO:0000313" key="7">
    <source>
        <dbReference type="Proteomes" id="UP000077134"/>
    </source>
</evidence>
<reference evidence="6 7" key="1">
    <citation type="submission" date="2016-02" db="EMBL/GenBank/DDBJ databases">
        <title>Paenibacillus sp. LPB0068, isolated from Crassostrea gigas.</title>
        <authorList>
            <person name="Shin S.-K."/>
            <person name="Yi H."/>
        </authorList>
    </citation>
    <scope>NUCLEOTIDE SEQUENCE [LARGE SCALE GENOMIC DNA]</scope>
    <source>
        <strain evidence="6 7">LPB0068</strain>
    </source>
</reference>
<sequence>MSIESLVFSADHIISDIVIRFPKSSDYFRDRKIDFCCGGKRPLKDAVEQRGLEMNQVLEELNHLAATYAGLHEDQDSMKNFVEMDSPSLINYIVKKHHDYLREELPEINKNVVKINRVHGSHDLHLAQVYVLYTRLKDELLEHTTDEEERFFPRMIALEHQFEESARTELQDSIAQLEDEHDTAGDILKEIREITNDFTPPAHACTTYRLTYDRLAELERMTYEHVHLENNILFPRFQA</sequence>
<dbReference type="GO" id="GO:0005737">
    <property type="term" value="C:cytoplasm"/>
    <property type="evidence" value="ECO:0007669"/>
    <property type="project" value="UniProtKB-SubCell"/>
</dbReference>
<dbReference type="Gene3D" id="1.20.120.520">
    <property type="entry name" value="nmb1532 protein domain like"/>
    <property type="match status" value="1"/>
</dbReference>
<keyword evidence="2" id="KW-0963">Cytoplasm</keyword>
<dbReference type="Pfam" id="PF04405">
    <property type="entry name" value="ScdA_N"/>
    <property type="match status" value="1"/>
</dbReference>
<dbReference type="NCBIfam" id="TIGR03652">
    <property type="entry name" value="FeS_repair_RIC"/>
    <property type="match status" value="1"/>
</dbReference>
<dbReference type="PANTHER" id="PTHR36438:SF1">
    <property type="entry name" value="IRON-SULFUR CLUSTER REPAIR PROTEIN YTFE"/>
    <property type="match status" value="1"/>
</dbReference>
<dbReference type="GO" id="GO:0046872">
    <property type="term" value="F:metal ion binding"/>
    <property type="evidence" value="ECO:0007669"/>
    <property type="project" value="UniProtKB-KW"/>
</dbReference>
<evidence type="ECO:0000313" key="6">
    <source>
        <dbReference type="EMBL" id="OAB74348.1"/>
    </source>
</evidence>
<dbReference type="AlphaFoldDB" id="A0A167DGP8"/>
<keyword evidence="4" id="KW-0408">Iron</keyword>
<dbReference type="InterPro" id="IPR019903">
    <property type="entry name" value="RIC_family"/>
</dbReference>
<protein>
    <submittedName>
        <fullName evidence="6">Iron-sulfur cluster repair di-iron protein</fullName>
    </submittedName>
</protein>
<proteinExistence type="predicted"/>
<accession>A0A167DGP8</accession>
<dbReference type="PANTHER" id="PTHR36438">
    <property type="entry name" value="IRON-SULFUR CLUSTER REPAIR PROTEIN YTFE"/>
    <property type="match status" value="1"/>
</dbReference>
<dbReference type="InterPro" id="IPR012312">
    <property type="entry name" value="Hemerythrin-like"/>
</dbReference>
<dbReference type="KEGG" id="pcx:LPB68_04225"/>
<comment type="subcellular location">
    <subcellularLocation>
        <location evidence="1">Cytoplasm</location>
    </subcellularLocation>
</comment>